<sequence length="583" mass="68036">MKVLLTAVNAKYIHSNLAVYSLKASAGAWKDQIVIREFTINQSIQHILERLYMEEADVICFSCYIWNIRMIMELGELMGRIRPDIRIWLGGPEVSFDAKERLESCGWLEGVMCGEGEETFAELMDAFNGKRPIDTVDGITFRDGEGNIVERARRDYVDMDQLPFVYSHMDGFEHKIIYYESSRGCPFSCSYCLSSVEKKVRFRDTQKVKKELQQFIDWEVPQVKFVDRTFNCDRKHAMEILRYIKEHDRGKTNFHFEITADLLTEEEMDFMAGLRPGLIQLEIGVQSTNPRTLKEIHRWVSFEKLGKVVRRINGGHNIHQHLDLIAGLPYEDMESFRKSFNDVYALEPEQLQLGFLKVLKGSHMRERAGDYGLVYDPNPPYEVLGTKWISYKDLVELKGIEAVLEVYYNSRQFENSIRWLEHYFDTPYDMYQALAGWYREHGLNEVSQSRMDRYDILLDFASAVIKDEGAVQDMKQLLIYDLYLRENLKKRPEWAADQSEHKGFYTGFFGDASNRQRYVPAYAGYTAKQIQRMTHMEYFTFDVEATAAAGKPSGTGGYVLFDYKQRDPLTYRSRVEKIEVDGR</sequence>
<dbReference type="SFLD" id="SFLDG01123">
    <property type="entry name" value="methyltransferase_(Class_B)"/>
    <property type="match status" value="1"/>
</dbReference>
<evidence type="ECO:0000313" key="9">
    <source>
        <dbReference type="Proteomes" id="UP000824164"/>
    </source>
</evidence>
<comment type="caution">
    <text evidence="8">The sequence shown here is derived from an EMBL/GenBank/DDBJ whole genome shotgun (WGS) entry which is preliminary data.</text>
</comment>
<dbReference type="Gene3D" id="3.80.30.20">
    <property type="entry name" value="tm_1862 like domain"/>
    <property type="match status" value="1"/>
</dbReference>
<dbReference type="InterPro" id="IPR051198">
    <property type="entry name" value="BchE-like"/>
</dbReference>
<evidence type="ECO:0000256" key="1">
    <source>
        <dbReference type="ARBA" id="ARBA00001966"/>
    </source>
</evidence>
<proteinExistence type="predicted"/>
<evidence type="ECO:0000313" key="8">
    <source>
        <dbReference type="EMBL" id="HIU03701.1"/>
    </source>
</evidence>
<dbReference type="Pfam" id="PF13311">
    <property type="entry name" value="DUF4080"/>
    <property type="match status" value="1"/>
</dbReference>
<comment type="cofactor">
    <cofactor evidence="1">
        <name>[4Fe-4S] cluster</name>
        <dbReference type="ChEBI" id="CHEBI:49883"/>
    </cofactor>
</comment>
<protein>
    <submittedName>
        <fullName evidence="8">B12-binding domain-containing radical SAM protein</fullName>
    </submittedName>
</protein>
<gene>
    <name evidence="8" type="ORF">IAB63_10660</name>
</gene>
<dbReference type="SUPFAM" id="SSF102114">
    <property type="entry name" value="Radical SAM enzymes"/>
    <property type="match status" value="1"/>
</dbReference>
<organism evidence="8 9">
    <name type="scientific">Candidatus Onthocola gallistercoris</name>
    <dbReference type="NCBI Taxonomy" id="2840876"/>
    <lineage>
        <taxon>Bacteria</taxon>
        <taxon>Bacillati</taxon>
        <taxon>Bacillota</taxon>
        <taxon>Bacilli</taxon>
        <taxon>Candidatus Onthocola</taxon>
    </lineage>
</organism>
<evidence type="ECO:0000256" key="3">
    <source>
        <dbReference type="ARBA" id="ARBA00022723"/>
    </source>
</evidence>
<dbReference type="SFLD" id="SFLDS00029">
    <property type="entry name" value="Radical_SAM"/>
    <property type="match status" value="1"/>
</dbReference>
<dbReference type="Pfam" id="PF02310">
    <property type="entry name" value="B12-binding"/>
    <property type="match status" value="1"/>
</dbReference>
<dbReference type="InterPro" id="IPR036724">
    <property type="entry name" value="Cobalamin-bd_sf"/>
</dbReference>
<dbReference type="InterPro" id="IPR025288">
    <property type="entry name" value="DUF4080"/>
</dbReference>
<dbReference type="PANTHER" id="PTHR43409:SF16">
    <property type="entry name" value="SLR0320 PROTEIN"/>
    <property type="match status" value="1"/>
</dbReference>
<keyword evidence="5" id="KW-0411">Iron-sulfur</keyword>
<dbReference type="SMART" id="SM00729">
    <property type="entry name" value="Elp3"/>
    <property type="match status" value="1"/>
</dbReference>
<reference evidence="8" key="1">
    <citation type="submission" date="2020-10" db="EMBL/GenBank/DDBJ databases">
        <authorList>
            <person name="Gilroy R."/>
        </authorList>
    </citation>
    <scope>NUCLEOTIDE SEQUENCE</scope>
    <source>
        <strain evidence="8">CHK187-14744</strain>
    </source>
</reference>
<dbReference type="InterPro" id="IPR058240">
    <property type="entry name" value="rSAM_sf"/>
</dbReference>
<dbReference type="PROSITE" id="PS51918">
    <property type="entry name" value="RADICAL_SAM"/>
    <property type="match status" value="1"/>
</dbReference>
<dbReference type="EMBL" id="DVLT01000068">
    <property type="protein sequence ID" value="HIU03701.1"/>
    <property type="molecule type" value="Genomic_DNA"/>
</dbReference>
<dbReference type="Gene3D" id="3.40.50.280">
    <property type="entry name" value="Cobalamin-binding domain"/>
    <property type="match status" value="1"/>
</dbReference>
<dbReference type="GO" id="GO:0046872">
    <property type="term" value="F:metal ion binding"/>
    <property type="evidence" value="ECO:0007669"/>
    <property type="project" value="UniProtKB-KW"/>
</dbReference>
<keyword evidence="2" id="KW-0949">S-adenosyl-L-methionine</keyword>
<dbReference type="InterPro" id="IPR034466">
    <property type="entry name" value="Methyltransferase_Class_B"/>
</dbReference>
<evidence type="ECO:0000256" key="4">
    <source>
        <dbReference type="ARBA" id="ARBA00023004"/>
    </source>
</evidence>
<dbReference type="CDD" id="cd02068">
    <property type="entry name" value="radical_SAM_B12_BD"/>
    <property type="match status" value="1"/>
</dbReference>
<dbReference type="SUPFAM" id="SSF52242">
    <property type="entry name" value="Cobalamin (vitamin B12)-binding domain"/>
    <property type="match status" value="1"/>
</dbReference>
<evidence type="ECO:0000259" key="7">
    <source>
        <dbReference type="PROSITE" id="PS51918"/>
    </source>
</evidence>
<dbReference type="GO" id="GO:0031419">
    <property type="term" value="F:cobalamin binding"/>
    <property type="evidence" value="ECO:0007669"/>
    <property type="project" value="InterPro"/>
</dbReference>
<dbReference type="Proteomes" id="UP000824164">
    <property type="component" value="Unassembled WGS sequence"/>
</dbReference>
<dbReference type="InterPro" id="IPR006158">
    <property type="entry name" value="Cobalamin-bd"/>
</dbReference>
<dbReference type="InterPro" id="IPR023404">
    <property type="entry name" value="rSAM_horseshoe"/>
</dbReference>
<dbReference type="InterPro" id="IPR007197">
    <property type="entry name" value="rSAM"/>
</dbReference>
<dbReference type="PANTHER" id="PTHR43409">
    <property type="entry name" value="ANAEROBIC MAGNESIUM-PROTOPORPHYRIN IX MONOMETHYL ESTER CYCLASE-RELATED"/>
    <property type="match status" value="1"/>
</dbReference>
<accession>A0A9D1HIA9</accession>
<feature type="domain" description="B12-binding" evidence="6">
    <location>
        <begin position="1"/>
        <end position="134"/>
    </location>
</feature>
<evidence type="ECO:0000256" key="2">
    <source>
        <dbReference type="ARBA" id="ARBA00022691"/>
    </source>
</evidence>
<keyword evidence="3" id="KW-0479">Metal-binding</keyword>
<dbReference type="GO" id="GO:0005829">
    <property type="term" value="C:cytosol"/>
    <property type="evidence" value="ECO:0007669"/>
    <property type="project" value="TreeGrafter"/>
</dbReference>
<dbReference type="InterPro" id="IPR006638">
    <property type="entry name" value="Elp3/MiaA/NifB-like_rSAM"/>
</dbReference>
<dbReference type="Pfam" id="PF04055">
    <property type="entry name" value="Radical_SAM"/>
    <property type="match status" value="1"/>
</dbReference>
<dbReference type="GO" id="GO:0051539">
    <property type="term" value="F:4 iron, 4 sulfur cluster binding"/>
    <property type="evidence" value="ECO:0007669"/>
    <property type="project" value="UniProtKB-KW"/>
</dbReference>
<dbReference type="CDD" id="cd01335">
    <property type="entry name" value="Radical_SAM"/>
    <property type="match status" value="1"/>
</dbReference>
<dbReference type="SFLD" id="SFLDG01082">
    <property type="entry name" value="B12-binding_domain_containing"/>
    <property type="match status" value="1"/>
</dbReference>
<name>A0A9D1HIA9_9FIRM</name>
<feature type="domain" description="Radical SAM core" evidence="7">
    <location>
        <begin position="171"/>
        <end position="401"/>
    </location>
</feature>
<evidence type="ECO:0000256" key="5">
    <source>
        <dbReference type="ARBA" id="ARBA00023014"/>
    </source>
</evidence>
<dbReference type="GO" id="GO:0003824">
    <property type="term" value="F:catalytic activity"/>
    <property type="evidence" value="ECO:0007669"/>
    <property type="project" value="InterPro"/>
</dbReference>
<dbReference type="AlphaFoldDB" id="A0A9D1HIA9"/>
<reference evidence="8" key="2">
    <citation type="journal article" date="2021" name="PeerJ">
        <title>Extensive microbial diversity within the chicken gut microbiome revealed by metagenomics and culture.</title>
        <authorList>
            <person name="Gilroy R."/>
            <person name="Ravi A."/>
            <person name="Getino M."/>
            <person name="Pursley I."/>
            <person name="Horton D.L."/>
            <person name="Alikhan N.F."/>
            <person name="Baker D."/>
            <person name="Gharbi K."/>
            <person name="Hall N."/>
            <person name="Watson M."/>
            <person name="Adriaenssens E.M."/>
            <person name="Foster-Nyarko E."/>
            <person name="Jarju S."/>
            <person name="Secka A."/>
            <person name="Antonio M."/>
            <person name="Oren A."/>
            <person name="Chaudhuri R.R."/>
            <person name="La Ragione R."/>
            <person name="Hildebrand F."/>
            <person name="Pallen M.J."/>
        </authorList>
    </citation>
    <scope>NUCLEOTIDE SEQUENCE</scope>
    <source>
        <strain evidence="8">CHK187-14744</strain>
    </source>
</reference>
<keyword evidence="4" id="KW-0408">Iron</keyword>
<evidence type="ECO:0000259" key="6">
    <source>
        <dbReference type="PROSITE" id="PS51332"/>
    </source>
</evidence>
<dbReference type="PROSITE" id="PS51332">
    <property type="entry name" value="B12_BINDING"/>
    <property type="match status" value="1"/>
</dbReference>